<dbReference type="HAMAP" id="MF_00374">
    <property type="entry name" value="Ribosomal_uL29"/>
    <property type="match status" value="1"/>
</dbReference>
<dbReference type="InterPro" id="IPR050063">
    <property type="entry name" value="Ribosomal_protein_uL29"/>
</dbReference>
<evidence type="ECO:0000313" key="7">
    <source>
        <dbReference type="EMBL" id="TDC47779.1"/>
    </source>
</evidence>
<dbReference type="InterPro" id="IPR018254">
    <property type="entry name" value="Ribosomal_uL29_CS"/>
</dbReference>
<feature type="region of interest" description="Disordered" evidence="6">
    <location>
        <begin position="81"/>
        <end position="141"/>
    </location>
</feature>
<dbReference type="SUPFAM" id="SSF46561">
    <property type="entry name" value="Ribosomal protein L29 (L29p)"/>
    <property type="match status" value="1"/>
</dbReference>
<evidence type="ECO:0000256" key="2">
    <source>
        <dbReference type="ARBA" id="ARBA00022980"/>
    </source>
</evidence>
<dbReference type="InterPro" id="IPR001854">
    <property type="entry name" value="Ribosomal_uL29"/>
</dbReference>
<evidence type="ECO:0000256" key="3">
    <source>
        <dbReference type="ARBA" id="ARBA00023274"/>
    </source>
</evidence>
<evidence type="ECO:0000313" key="8">
    <source>
        <dbReference type="Proteomes" id="UP000295621"/>
    </source>
</evidence>
<keyword evidence="8" id="KW-1185">Reference proteome</keyword>
<feature type="compositionally biased region" description="Low complexity" evidence="6">
    <location>
        <begin position="132"/>
        <end position="141"/>
    </location>
</feature>
<keyword evidence="2 5" id="KW-0689">Ribosomal protein</keyword>
<dbReference type="PROSITE" id="PS00579">
    <property type="entry name" value="RIBOSOMAL_L29"/>
    <property type="match status" value="1"/>
</dbReference>
<dbReference type="Pfam" id="PF00831">
    <property type="entry name" value="Ribosomal_L29"/>
    <property type="match status" value="1"/>
</dbReference>
<keyword evidence="3 5" id="KW-0687">Ribonucleoprotein</keyword>
<dbReference type="Gene3D" id="1.10.287.310">
    <property type="match status" value="1"/>
</dbReference>
<accession>A0A4R4RG34</accession>
<dbReference type="GO" id="GO:0006412">
    <property type="term" value="P:translation"/>
    <property type="evidence" value="ECO:0007669"/>
    <property type="project" value="UniProtKB-UniRule"/>
</dbReference>
<protein>
    <recommendedName>
        <fullName evidence="4 5">Large ribosomal subunit protein uL29</fullName>
    </recommendedName>
</protein>
<sequence length="141" mass="15215">MAIGSKNLDAVSLRDRSDDELVEELQKAKESLFNLRFQGATGQLESHGRLKAVRRDIARIYTIMRERELGIVAVVAAPAESKKAEAKSEKAEAEAEPKKAAAKKTAAKAEVKADDDAEAPKKAAPRKRTTKKAASAEDGAE</sequence>
<dbReference type="AlphaFoldDB" id="A0A4R4RG34"/>
<dbReference type="InterPro" id="IPR036049">
    <property type="entry name" value="Ribosomal_uL29_sf"/>
</dbReference>
<feature type="compositionally biased region" description="Basic and acidic residues" evidence="6">
    <location>
        <begin position="81"/>
        <end position="99"/>
    </location>
</feature>
<dbReference type="PANTHER" id="PTHR10916:SF0">
    <property type="entry name" value="LARGE RIBOSOMAL SUBUNIT PROTEIN UL29C"/>
    <property type="match status" value="1"/>
</dbReference>
<dbReference type="CDD" id="cd00427">
    <property type="entry name" value="Ribosomal_L29_HIP"/>
    <property type="match status" value="1"/>
</dbReference>
<reference evidence="7 8" key="1">
    <citation type="submission" date="2019-02" db="EMBL/GenBank/DDBJ databases">
        <title>Draft genome sequences of novel Actinobacteria.</title>
        <authorList>
            <person name="Sahin N."/>
            <person name="Ay H."/>
            <person name="Saygin H."/>
        </authorList>
    </citation>
    <scope>NUCLEOTIDE SEQUENCE [LARGE SCALE GENOMIC DNA]</scope>
    <source>
        <strain evidence="7 8">KC603</strain>
    </source>
</reference>
<evidence type="ECO:0000256" key="5">
    <source>
        <dbReference type="HAMAP-Rule" id="MF_00374"/>
    </source>
</evidence>
<comment type="similarity">
    <text evidence="1 5">Belongs to the universal ribosomal protein uL29 family.</text>
</comment>
<comment type="caution">
    <text evidence="7">The sequence shown here is derived from an EMBL/GenBank/DDBJ whole genome shotgun (WGS) entry which is preliminary data.</text>
</comment>
<dbReference type="GO" id="GO:0022625">
    <property type="term" value="C:cytosolic large ribosomal subunit"/>
    <property type="evidence" value="ECO:0007669"/>
    <property type="project" value="TreeGrafter"/>
</dbReference>
<evidence type="ECO:0000256" key="6">
    <source>
        <dbReference type="SAM" id="MobiDB-lite"/>
    </source>
</evidence>
<evidence type="ECO:0000256" key="4">
    <source>
        <dbReference type="ARBA" id="ARBA00035204"/>
    </source>
</evidence>
<dbReference type="FunFam" id="1.10.287.310:FF:000001">
    <property type="entry name" value="50S ribosomal protein L29"/>
    <property type="match status" value="1"/>
</dbReference>
<proteinExistence type="inferred from homology"/>
<dbReference type="EMBL" id="SMKL01000068">
    <property type="protein sequence ID" value="TDC47779.1"/>
    <property type="molecule type" value="Genomic_DNA"/>
</dbReference>
<name>A0A4R4RG34_9ACTN</name>
<dbReference type="NCBIfam" id="TIGR00012">
    <property type="entry name" value="L29"/>
    <property type="match status" value="1"/>
</dbReference>
<feature type="compositionally biased region" description="Basic and acidic residues" evidence="6">
    <location>
        <begin position="107"/>
        <end position="121"/>
    </location>
</feature>
<gene>
    <name evidence="5" type="primary">rpmC</name>
    <name evidence="7" type="ORF">E1212_23280</name>
</gene>
<dbReference type="OrthoDB" id="9815192at2"/>
<evidence type="ECO:0000256" key="1">
    <source>
        <dbReference type="ARBA" id="ARBA00009254"/>
    </source>
</evidence>
<dbReference type="Proteomes" id="UP000295621">
    <property type="component" value="Unassembled WGS sequence"/>
</dbReference>
<organism evidence="7 8">
    <name type="scientific">Jiangella ureilytica</name>
    <dbReference type="NCBI Taxonomy" id="2530374"/>
    <lineage>
        <taxon>Bacteria</taxon>
        <taxon>Bacillati</taxon>
        <taxon>Actinomycetota</taxon>
        <taxon>Actinomycetes</taxon>
        <taxon>Jiangellales</taxon>
        <taxon>Jiangellaceae</taxon>
        <taxon>Jiangella</taxon>
    </lineage>
</organism>
<dbReference type="GO" id="GO:0003735">
    <property type="term" value="F:structural constituent of ribosome"/>
    <property type="evidence" value="ECO:0007669"/>
    <property type="project" value="InterPro"/>
</dbReference>
<dbReference type="PANTHER" id="PTHR10916">
    <property type="entry name" value="60S RIBOSOMAL PROTEIN L35/50S RIBOSOMAL PROTEIN L29"/>
    <property type="match status" value="1"/>
</dbReference>